<dbReference type="Gene3D" id="3.60.20.40">
    <property type="match status" value="1"/>
</dbReference>
<protein>
    <recommendedName>
        <fullName evidence="3">Glutathione hydrolase</fullName>
        <ecNumber evidence="3">2.3.2.2</ecNumber>
        <ecNumber evidence="3">3.4.19.13</ecNumber>
    </recommendedName>
    <alternativeName>
        <fullName evidence="3">Gamma-glutamyltransferase</fullName>
    </alternativeName>
    <alternativeName>
        <fullName evidence="3">Gamma-glutamyltranspeptidase</fullName>
    </alternativeName>
</protein>
<dbReference type="PANTHER" id="PTHR11686">
    <property type="entry name" value="GAMMA GLUTAMYL TRANSPEPTIDASE"/>
    <property type="match status" value="1"/>
</dbReference>
<comment type="catalytic activity">
    <reaction evidence="3">
        <text>an N-terminal (5-L-glutamyl)-[peptide] + an alpha-amino acid = 5-L-glutamyl amino acid + an N-terminal L-alpha-aminoacyl-[peptide]</text>
        <dbReference type="Rhea" id="RHEA:23904"/>
        <dbReference type="Rhea" id="RHEA-COMP:9780"/>
        <dbReference type="Rhea" id="RHEA-COMP:9795"/>
        <dbReference type="ChEBI" id="CHEBI:77644"/>
        <dbReference type="ChEBI" id="CHEBI:78597"/>
        <dbReference type="ChEBI" id="CHEBI:78599"/>
        <dbReference type="ChEBI" id="CHEBI:78608"/>
        <dbReference type="EC" id="2.3.2.2"/>
    </reaction>
</comment>
<dbReference type="OrthoDB" id="1081007at2759"/>
<dbReference type="GO" id="GO:0006751">
    <property type="term" value="P:glutathione catabolic process"/>
    <property type="evidence" value="ECO:0007669"/>
    <property type="project" value="UniProtKB-UniRule"/>
</dbReference>
<feature type="chain" id="PRO_5012541653" description="Glutathione hydrolase" evidence="4">
    <location>
        <begin position="26"/>
        <end position="630"/>
    </location>
</feature>
<organism evidence="5 6">
    <name type="scientific">Ceratocystis fimbriata CBS 114723</name>
    <dbReference type="NCBI Taxonomy" id="1035309"/>
    <lineage>
        <taxon>Eukaryota</taxon>
        <taxon>Fungi</taxon>
        <taxon>Dikarya</taxon>
        <taxon>Ascomycota</taxon>
        <taxon>Pezizomycotina</taxon>
        <taxon>Sordariomycetes</taxon>
        <taxon>Hypocreomycetidae</taxon>
        <taxon>Microascales</taxon>
        <taxon>Ceratocystidaceae</taxon>
        <taxon>Ceratocystis</taxon>
    </lineage>
</organism>
<dbReference type="STRING" id="1035309.A0A2C5XJD8"/>
<gene>
    <name evidence="5" type="ORF">CFIMG_001192RA</name>
</gene>
<name>A0A2C5XJD8_9PEZI</name>
<dbReference type="InterPro" id="IPR043137">
    <property type="entry name" value="GGT_ssub_C"/>
</dbReference>
<dbReference type="InterPro" id="IPR000101">
    <property type="entry name" value="GGT_peptidase"/>
</dbReference>
<dbReference type="SUPFAM" id="SSF56235">
    <property type="entry name" value="N-terminal nucleophile aminohydrolases (Ntn hydrolases)"/>
    <property type="match status" value="1"/>
</dbReference>
<comment type="pathway">
    <text evidence="3">Sulfur metabolism; glutathione metabolism.</text>
</comment>
<dbReference type="PANTHER" id="PTHR11686:SF62">
    <property type="entry name" value="GLUTATHIONE HYDROLASE"/>
    <property type="match status" value="1"/>
</dbReference>
<reference evidence="5 6" key="2">
    <citation type="journal article" date="2013" name="IMA Fungus">
        <title>IMA Genome-F 1: Ceratocystis fimbriata: Draft nuclear genome sequence for the plant pathogen, Ceratocystis fimbriata.</title>
        <authorList>
            <person name="Wilken P.M."/>
            <person name="Steenkamp E.T."/>
            <person name="Wingfield M.J."/>
            <person name="de Beer Z.W."/>
            <person name="Wingfield B.D."/>
        </authorList>
    </citation>
    <scope>NUCLEOTIDE SEQUENCE [LARGE SCALE GENOMIC DNA]</scope>
    <source>
        <strain evidence="5 6">CBS 114723</strain>
    </source>
</reference>
<evidence type="ECO:0000256" key="2">
    <source>
        <dbReference type="PIRSR" id="PIRSR600101-2"/>
    </source>
</evidence>
<keyword evidence="3 5" id="KW-0808">Transferase</keyword>
<evidence type="ECO:0000256" key="4">
    <source>
        <dbReference type="SAM" id="SignalP"/>
    </source>
</evidence>
<comment type="function">
    <text evidence="3">Cleaves the gamma-glutamyl peptide bond of glutathione and glutathione conjugates.</text>
</comment>
<dbReference type="EC" id="3.4.19.13" evidence="3"/>
<dbReference type="UniPathway" id="UPA00204"/>
<dbReference type="GO" id="GO:0103068">
    <property type="term" value="F:leukotriene C4 gamma-glutamyl transferase activity"/>
    <property type="evidence" value="ECO:0007669"/>
    <property type="project" value="UniProtKB-EC"/>
</dbReference>
<feature type="binding site" evidence="2">
    <location>
        <position position="98"/>
    </location>
    <ligand>
        <name>L-glutamate</name>
        <dbReference type="ChEBI" id="CHEBI:29985"/>
    </ligand>
</feature>
<dbReference type="InterPro" id="IPR043138">
    <property type="entry name" value="GGT_lsub"/>
</dbReference>
<dbReference type="FunFam" id="1.10.246.130:FF:000001">
    <property type="entry name" value="Gamma-glutamyltransferase 5 isoform 1"/>
    <property type="match status" value="1"/>
</dbReference>
<comment type="catalytic activity">
    <reaction evidence="3">
        <text>glutathione + H2O = L-cysteinylglycine + L-glutamate</text>
        <dbReference type="Rhea" id="RHEA:28807"/>
        <dbReference type="ChEBI" id="CHEBI:15377"/>
        <dbReference type="ChEBI" id="CHEBI:29985"/>
        <dbReference type="ChEBI" id="CHEBI:57925"/>
        <dbReference type="ChEBI" id="CHEBI:61694"/>
        <dbReference type="EC" id="3.4.19.13"/>
    </reaction>
</comment>
<feature type="signal peptide" evidence="4">
    <location>
        <begin position="1"/>
        <end position="25"/>
    </location>
</feature>
<keyword evidence="3" id="KW-0012">Acyltransferase</keyword>
<sequence>MPACISVRAASKFLLAAALAGQTIAQAVEATEGAVASENEVCSKIGADVISKGGNAADSMVATVICIGTVAMYHSGIGGGGFMLIRSSDGNYESIDFRETAPAAAHQDMFNENVKLSEFGGLSVAVPSELRGLEYLHKKYGSQDWADLLAPSIDLARNGFVVSRDLQRYMDNSVDPEFLVEDPCWGIDFAPNGTRVVAGDIMTRKRFADTLEIIAKDGVDAFYYGEIAESTIRAVQADNGIMTMEDLDSYTLVHGEPFQIDYRGYKVTGTHAPSGGVVTLNALKVLDGYSGFDDPSQRNQSAHLLDEAMRFAYGMRTKMGDPQFTDNMTEYTQAMVSDETVRKIRSQIHLNETFPMSYYNPDGIESLPTPGTAHISTADKSGLAISLTTTINLIFGSRLCVPETGVIMNDDMNDFSIPVSSNAWGFIPSESNFIRPGKRPQSSTSPIITEKDGRLDMVIGAAGGSRIISTTIQNIINIIDRNMSCQEALSQPRMHDQLSPETMVFEPSYDNSTIEYLRSLGHNVTRIPSILTSAQALRMFPNGTFEAAGEPRQVSSGGAVAYSNGTSSSTSSFFAASSFYSSNASSSSSSSSPSSSSDPASGGVSVKPAVGLWNYYAVLATVGLLLQAGL</sequence>
<proteinExistence type="predicted"/>
<comment type="caution">
    <text evidence="5">The sequence shown here is derived from an EMBL/GenBank/DDBJ whole genome shotgun (WGS) entry which is preliminary data.</text>
</comment>
<evidence type="ECO:0000256" key="3">
    <source>
        <dbReference type="RuleBase" id="RU368068"/>
    </source>
</evidence>
<dbReference type="Pfam" id="PF01019">
    <property type="entry name" value="G_glu_transpept"/>
    <property type="match status" value="1"/>
</dbReference>
<dbReference type="Proteomes" id="UP000222788">
    <property type="component" value="Unassembled WGS sequence"/>
</dbReference>
<dbReference type="GO" id="GO:0036374">
    <property type="term" value="F:glutathione hydrolase activity"/>
    <property type="evidence" value="ECO:0007669"/>
    <property type="project" value="UniProtKB-UniRule"/>
</dbReference>
<keyword evidence="6" id="KW-1185">Reference proteome</keyword>
<dbReference type="EMBL" id="APWK03000006">
    <property type="protein sequence ID" value="PHH55903.1"/>
    <property type="molecule type" value="Genomic_DNA"/>
</dbReference>
<feature type="binding site" evidence="2">
    <location>
        <begin position="390"/>
        <end position="392"/>
    </location>
    <ligand>
        <name>L-glutamate</name>
        <dbReference type="ChEBI" id="CHEBI:29985"/>
    </ligand>
</feature>
<dbReference type="AlphaFoldDB" id="A0A2C5XJD8"/>
<feature type="binding site" evidence="2">
    <location>
        <position position="464"/>
    </location>
    <ligand>
        <name>L-glutamate</name>
        <dbReference type="ChEBI" id="CHEBI:29985"/>
    </ligand>
</feature>
<feature type="binding site" evidence="2">
    <location>
        <begin position="442"/>
        <end position="443"/>
    </location>
    <ligand>
        <name>L-glutamate</name>
        <dbReference type="ChEBI" id="CHEBI:29985"/>
    </ligand>
</feature>
<dbReference type="GO" id="GO:0005886">
    <property type="term" value="C:plasma membrane"/>
    <property type="evidence" value="ECO:0007669"/>
    <property type="project" value="TreeGrafter"/>
</dbReference>
<dbReference type="InterPro" id="IPR029055">
    <property type="entry name" value="Ntn_hydrolases_N"/>
</dbReference>
<dbReference type="Gene3D" id="1.10.246.130">
    <property type="match status" value="1"/>
</dbReference>
<feature type="active site" description="Nucleophile" evidence="1">
    <location>
        <position position="372"/>
    </location>
</feature>
<evidence type="ECO:0000256" key="1">
    <source>
        <dbReference type="PIRSR" id="PIRSR600101-1"/>
    </source>
</evidence>
<dbReference type="NCBIfam" id="TIGR00066">
    <property type="entry name" value="g_glut_trans"/>
    <property type="match status" value="1"/>
</dbReference>
<keyword evidence="4" id="KW-0732">Signal</keyword>
<evidence type="ECO:0000313" key="6">
    <source>
        <dbReference type="Proteomes" id="UP000222788"/>
    </source>
</evidence>
<evidence type="ECO:0000313" key="5">
    <source>
        <dbReference type="EMBL" id="PHH55903.1"/>
    </source>
</evidence>
<keyword evidence="3" id="KW-0378">Hydrolase</keyword>
<dbReference type="PRINTS" id="PR01210">
    <property type="entry name" value="GGTRANSPTASE"/>
</dbReference>
<accession>A0A2C5XJD8</accession>
<reference evidence="5 6" key="1">
    <citation type="journal article" date="2013" name="Fungal Biol.">
        <title>Analysis of microsatellite markers in the genome of the plant pathogen Ceratocystis fimbriata.</title>
        <authorList>
            <person name="Simpson M.C."/>
            <person name="Wilken P.M."/>
            <person name="Coetzee M.P."/>
            <person name="Wingfield M.J."/>
            <person name="Wingfield B.D."/>
        </authorList>
    </citation>
    <scope>NUCLEOTIDE SEQUENCE [LARGE SCALE GENOMIC DNA]</scope>
    <source>
        <strain evidence="5 6">CBS 114723</strain>
    </source>
</reference>
<feature type="binding site" evidence="2">
    <location>
        <position position="414"/>
    </location>
    <ligand>
        <name>L-glutamate</name>
        <dbReference type="ChEBI" id="CHEBI:29985"/>
    </ligand>
</feature>
<dbReference type="EC" id="2.3.2.2" evidence="3"/>
<comment type="catalytic activity">
    <reaction evidence="3">
        <text>an S-substituted glutathione + H2O = an S-substituted L-cysteinylglycine + L-glutamate</text>
        <dbReference type="Rhea" id="RHEA:59468"/>
        <dbReference type="ChEBI" id="CHEBI:15377"/>
        <dbReference type="ChEBI" id="CHEBI:29985"/>
        <dbReference type="ChEBI" id="CHEBI:90779"/>
        <dbReference type="ChEBI" id="CHEBI:143103"/>
        <dbReference type="EC" id="3.4.19.13"/>
    </reaction>
</comment>